<proteinExistence type="predicted"/>
<gene>
    <name evidence="2" type="ORF">GCM10007392_04490</name>
</gene>
<feature type="chain" id="PRO_5037587447" description="PsbP C-terminal domain-containing protein" evidence="1">
    <location>
        <begin position="24"/>
        <end position="191"/>
    </location>
</feature>
<name>A0A918K284_9GAMM</name>
<evidence type="ECO:0000256" key="1">
    <source>
        <dbReference type="SAM" id="SignalP"/>
    </source>
</evidence>
<protein>
    <recommendedName>
        <fullName evidence="4">PsbP C-terminal domain-containing protein</fullName>
    </recommendedName>
</protein>
<dbReference type="AlphaFoldDB" id="A0A918K284"/>
<keyword evidence="3" id="KW-1185">Reference proteome</keyword>
<comment type="caution">
    <text evidence="2">The sequence shown here is derived from an EMBL/GenBank/DDBJ whole genome shotgun (WGS) entry which is preliminary data.</text>
</comment>
<evidence type="ECO:0000313" key="2">
    <source>
        <dbReference type="EMBL" id="GGX40802.1"/>
    </source>
</evidence>
<dbReference type="Gene3D" id="3.40.1000.10">
    <property type="entry name" value="Mog1/PsbP, alpha/beta/alpha sandwich"/>
    <property type="match status" value="1"/>
</dbReference>
<evidence type="ECO:0000313" key="3">
    <source>
        <dbReference type="Proteomes" id="UP000626148"/>
    </source>
</evidence>
<dbReference type="Proteomes" id="UP000626148">
    <property type="component" value="Unassembled WGS sequence"/>
</dbReference>
<reference evidence="2" key="2">
    <citation type="submission" date="2020-09" db="EMBL/GenBank/DDBJ databases">
        <authorList>
            <person name="Sun Q."/>
            <person name="Kim S."/>
        </authorList>
    </citation>
    <scope>NUCLEOTIDE SEQUENCE</scope>
    <source>
        <strain evidence="2">KCTC 22169</strain>
    </source>
</reference>
<organism evidence="2 3">
    <name type="scientific">Saccharospirillum salsuginis</name>
    <dbReference type="NCBI Taxonomy" id="418750"/>
    <lineage>
        <taxon>Bacteria</taxon>
        <taxon>Pseudomonadati</taxon>
        <taxon>Pseudomonadota</taxon>
        <taxon>Gammaproteobacteria</taxon>
        <taxon>Oceanospirillales</taxon>
        <taxon>Saccharospirillaceae</taxon>
        <taxon>Saccharospirillum</taxon>
    </lineage>
</organism>
<accession>A0A918K284</accession>
<evidence type="ECO:0008006" key="4">
    <source>
        <dbReference type="Google" id="ProtNLM"/>
    </source>
</evidence>
<feature type="signal peptide" evidence="1">
    <location>
        <begin position="1"/>
        <end position="23"/>
    </location>
</feature>
<dbReference type="EMBL" id="BMXR01000001">
    <property type="protein sequence ID" value="GGX40802.1"/>
    <property type="molecule type" value="Genomic_DNA"/>
</dbReference>
<sequence>MNKAVHCGSILLALLLTACSNLSTGPETRANTAATPDGYRWYTADNGVGTFLVPDGWHVKEETRNGTDALFISRENIDQQGRYQVGMTVNRVPNFSQTTSVPATEYAESFIKQLMVKHDVLMSNTNSESVEPRYIARVRLTKDPATIVHYITVGRAATDELFLIYFEAPESEWEDALETAQPMLEAFRLGQ</sequence>
<dbReference type="PROSITE" id="PS51257">
    <property type="entry name" value="PROKAR_LIPOPROTEIN"/>
    <property type="match status" value="1"/>
</dbReference>
<dbReference type="RefSeq" id="WP_189606850.1">
    <property type="nucleotide sequence ID" value="NZ_BMXR01000001.1"/>
</dbReference>
<reference evidence="2" key="1">
    <citation type="journal article" date="2014" name="Int. J. Syst. Evol. Microbiol.">
        <title>Complete genome sequence of Corynebacterium casei LMG S-19264T (=DSM 44701T), isolated from a smear-ripened cheese.</title>
        <authorList>
            <consortium name="US DOE Joint Genome Institute (JGI-PGF)"/>
            <person name="Walter F."/>
            <person name="Albersmeier A."/>
            <person name="Kalinowski J."/>
            <person name="Ruckert C."/>
        </authorList>
    </citation>
    <scope>NUCLEOTIDE SEQUENCE</scope>
    <source>
        <strain evidence="2">KCTC 22169</strain>
    </source>
</reference>
<keyword evidence="1" id="KW-0732">Signal</keyword>